<reference evidence="1 2" key="1">
    <citation type="submission" date="2017-12" db="EMBL/GenBank/DDBJ databases">
        <title>Phylogenetic diversity of female urinary microbiome.</title>
        <authorList>
            <person name="Thomas-White K."/>
            <person name="Wolfe A.J."/>
        </authorList>
    </citation>
    <scope>NUCLEOTIDE SEQUENCE [LARGE SCALE GENOMIC DNA]</scope>
    <source>
        <strain evidence="1 2">UMB0112</strain>
    </source>
</reference>
<protein>
    <submittedName>
        <fullName evidence="1">Uncharacterized protein</fullName>
    </submittedName>
</protein>
<accession>A0A2I1NC01</accession>
<dbReference type="RefSeq" id="WP_101636405.1">
    <property type="nucleotide sequence ID" value="NZ_JAPXGK010000002.1"/>
</dbReference>
<organism evidence="1 2">
    <name type="scientific">Campylobacter ureolyticus</name>
    <dbReference type="NCBI Taxonomy" id="827"/>
    <lineage>
        <taxon>Bacteria</taxon>
        <taxon>Pseudomonadati</taxon>
        <taxon>Campylobacterota</taxon>
        <taxon>Epsilonproteobacteria</taxon>
        <taxon>Campylobacterales</taxon>
        <taxon>Campylobacteraceae</taxon>
        <taxon>Campylobacter</taxon>
    </lineage>
</organism>
<evidence type="ECO:0000313" key="1">
    <source>
        <dbReference type="EMBL" id="PKZ29909.1"/>
    </source>
</evidence>
<sequence>MKKILMILICLNFGFGFNTKDANESIDNLAYKSKIMGELINNFLIQNQPKVEAFKNEMIKSFFDINNSINSFGNDLGNELLKMQKEFYKNFSDSDFENLKNSFLNSDNTKSTVFIKNTQKSISLDEIKQIININPNLITSASLINENDNAELNLEGNEKLTQNEFEEIAKKSIEIIKQNHKNIKTIRIYYFNEKSKFSKFYKIN</sequence>
<name>A0A2I1NC01_9BACT</name>
<dbReference type="Proteomes" id="UP000234639">
    <property type="component" value="Unassembled WGS sequence"/>
</dbReference>
<gene>
    <name evidence="1" type="ORF">CYJ41_00255</name>
</gene>
<dbReference type="AlphaFoldDB" id="A0A2I1NC01"/>
<proteinExistence type="predicted"/>
<dbReference type="EMBL" id="PKHU01000001">
    <property type="protein sequence ID" value="PKZ29909.1"/>
    <property type="molecule type" value="Genomic_DNA"/>
</dbReference>
<evidence type="ECO:0000313" key="2">
    <source>
        <dbReference type="Proteomes" id="UP000234639"/>
    </source>
</evidence>
<comment type="caution">
    <text evidence="1">The sequence shown here is derived from an EMBL/GenBank/DDBJ whole genome shotgun (WGS) entry which is preliminary data.</text>
</comment>